<comment type="subcellular location">
    <subcellularLocation>
        <location evidence="1">Cell inner membrane</location>
    </subcellularLocation>
</comment>
<dbReference type="PANTHER" id="PTHR34128">
    <property type="entry name" value="CYTOCHROME C-TYPE BIOGENESIS PROTEIN CCME HOMOLOG, MITOCHONDRIAL"/>
    <property type="match status" value="1"/>
</dbReference>
<keyword evidence="3" id="KW-0349">Heme</keyword>
<dbReference type="GO" id="GO:0020037">
    <property type="term" value="F:heme binding"/>
    <property type="evidence" value="ECO:0007669"/>
    <property type="project" value="InterPro"/>
</dbReference>
<dbReference type="Gene3D" id="2.40.50.140">
    <property type="entry name" value="Nucleic acid-binding proteins"/>
    <property type="match status" value="1"/>
</dbReference>
<dbReference type="GO" id="GO:0046872">
    <property type="term" value="F:metal ion binding"/>
    <property type="evidence" value="ECO:0007669"/>
    <property type="project" value="UniProtKB-KW"/>
</dbReference>
<dbReference type="NCBIfam" id="NF009727">
    <property type="entry name" value="PRK13254.1-1"/>
    <property type="match status" value="1"/>
</dbReference>
<dbReference type="NCBIfam" id="NF009729">
    <property type="entry name" value="PRK13254.1-3"/>
    <property type="match status" value="1"/>
</dbReference>
<dbReference type="SUPFAM" id="SSF82093">
    <property type="entry name" value="Heme chaperone CcmE"/>
    <property type="match status" value="1"/>
</dbReference>
<evidence type="ECO:0000256" key="4">
    <source>
        <dbReference type="ARBA" id="ARBA00022692"/>
    </source>
</evidence>
<keyword evidence="2" id="KW-1003">Cell membrane</keyword>
<dbReference type="GO" id="GO:0017004">
    <property type="term" value="P:cytochrome complex assembly"/>
    <property type="evidence" value="ECO:0007669"/>
    <property type="project" value="UniProtKB-KW"/>
</dbReference>
<evidence type="ECO:0000256" key="7">
    <source>
        <dbReference type="ARBA" id="ARBA00022989"/>
    </source>
</evidence>
<evidence type="ECO:0000256" key="3">
    <source>
        <dbReference type="ARBA" id="ARBA00022617"/>
    </source>
</evidence>
<dbReference type="EMBL" id="UIDG01000364">
    <property type="protein sequence ID" value="SUS07393.1"/>
    <property type="molecule type" value="Genomic_DNA"/>
</dbReference>
<evidence type="ECO:0000256" key="8">
    <source>
        <dbReference type="ARBA" id="ARBA00023004"/>
    </source>
</evidence>
<evidence type="ECO:0000256" key="2">
    <source>
        <dbReference type="ARBA" id="ARBA00022475"/>
    </source>
</evidence>
<dbReference type="NCBIfam" id="NF009731">
    <property type="entry name" value="PRK13254.1-5"/>
    <property type="match status" value="1"/>
</dbReference>
<reference evidence="10" key="1">
    <citation type="submission" date="2018-07" db="EMBL/GenBank/DDBJ databases">
        <authorList>
            <person name="Quirk P.G."/>
            <person name="Krulwich T.A."/>
        </authorList>
    </citation>
    <scope>NUCLEOTIDE SEQUENCE</scope>
</reference>
<evidence type="ECO:0000256" key="9">
    <source>
        <dbReference type="ARBA" id="ARBA00023136"/>
    </source>
</evidence>
<dbReference type="HAMAP" id="MF_01959">
    <property type="entry name" value="CcmE"/>
    <property type="match status" value="1"/>
</dbReference>
<dbReference type="FunFam" id="2.40.50.140:FF:000104">
    <property type="entry name" value="Cytochrome c-type biogenesis protein CcmE"/>
    <property type="match status" value="1"/>
</dbReference>
<keyword evidence="9" id="KW-0472">Membrane</keyword>
<dbReference type="InterPro" id="IPR036127">
    <property type="entry name" value="CcmE-like_sf"/>
</dbReference>
<dbReference type="GO" id="GO:0005886">
    <property type="term" value="C:plasma membrane"/>
    <property type="evidence" value="ECO:0007669"/>
    <property type="project" value="UniProtKB-SubCell"/>
</dbReference>
<evidence type="ECO:0000256" key="5">
    <source>
        <dbReference type="ARBA" id="ARBA00022723"/>
    </source>
</evidence>
<dbReference type="InterPro" id="IPR012340">
    <property type="entry name" value="NA-bd_OB-fold"/>
</dbReference>
<keyword evidence="6" id="KW-0201">Cytochrome c-type biogenesis</keyword>
<keyword evidence="8" id="KW-0408">Iron</keyword>
<keyword evidence="4" id="KW-0812">Transmembrane</keyword>
<organism evidence="10">
    <name type="scientific">metagenome</name>
    <dbReference type="NCBI Taxonomy" id="256318"/>
    <lineage>
        <taxon>unclassified sequences</taxon>
        <taxon>metagenomes</taxon>
    </lineage>
</organism>
<dbReference type="Pfam" id="PF03100">
    <property type="entry name" value="CcmE"/>
    <property type="match status" value="1"/>
</dbReference>
<evidence type="ECO:0000313" key="10">
    <source>
        <dbReference type="EMBL" id="SUS07393.1"/>
    </source>
</evidence>
<dbReference type="PANTHER" id="PTHR34128:SF2">
    <property type="entry name" value="CYTOCHROME C-TYPE BIOGENESIS PROTEIN CCME HOMOLOG, MITOCHONDRIAL"/>
    <property type="match status" value="1"/>
</dbReference>
<accession>A0A380TI73</accession>
<gene>
    <name evidence="10" type="primary">ccmE</name>
    <name evidence="10" type="ORF">DF3PB_4260004</name>
</gene>
<protein>
    <submittedName>
        <fullName evidence="10">Periplasmic heme chaperone</fullName>
    </submittedName>
</protein>
<evidence type="ECO:0000256" key="1">
    <source>
        <dbReference type="ARBA" id="ARBA00004533"/>
    </source>
</evidence>
<keyword evidence="7" id="KW-1133">Transmembrane helix</keyword>
<proteinExistence type="inferred from homology"/>
<evidence type="ECO:0000256" key="6">
    <source>
        <dbReference type="ARBA" id="ARBA00022748"/>
    </source>
</evidence>
<dbReference type="GO" id="GO:0017003">
    <property type="term" value="P:protein-heme linkage"/>
    <property type="evidence" value="ECO:0007669"/>
    <property type="project" value="InterPro"/>
</dbReference>
<dbReference type="AlphaFoldDB" id="A0A380TI73"/>
<sequence length="163" mass="17249">MKPKHRRLTFVIIGVALLAGAAALVLSASRESLVFFQTPSEIVAKAPAPDRRLRIGGLVEEGSVDRAAGGTVRFRVTDGAATVPVSYVGILPDLFREGQGVVAEGRLEHGVFVADQVLAKHDENYMPPEAAESLKRSGYWQHMQDQIKGSKTGSAPAAGSGGQ</sequence>
<name>A0A380TI73_9ZZZZ</name>
<dbReference type="InterPro" id="IPR004329">
    <property type="entry name" value="CcmE"/>
</dbReference>
<keyword evidence="5" id="KW-0479">Metal-binding</keyword>